<dbReference type="GeneID" id="125178318"/>
<dbReference type="SUPFAM" id="SSF101478">
    <property type="entry name" value="ADP-ribosylglycohydrolase"/>
    <property type="match status" value="1"/>
</dbReference>
<sequence>MGSSSSKDVVEEARQQKLDVSHQLSPLQYKKHTDGECLEGCLLELPWEMCYNTISLYQIVDASFNFIGSIPSELSLHVPHLRHLDLSHNQLTALPPTFQLLLHLRTLYLSHNRFKQFPGVAVFKLPHLHTLDISHNHLKELPQQGWQQLSELERLNLSHNELHLLPNSLALCDRLSVLVVKNNPLMHPPAHVCAEGSSAILGHLWSHLPSPKLPSSCRVRGDNMSASVNNPESAWRQYQQGSYTGPGNKRKCPLMPPRDAATLPPHKITQALMGLVYGAVAAEAVGLSCSTLTTLETVLRWGGVVDELEWAAQAHQWTVQGIPELDDRPGAPISPLLAAVCRMSSRHYSIHLLQGRFEGKLTNTAAIEEILDDLFRTAVLSMPESLEKATLTKLWTGDLAPREANLPSSHVALTLAYLKQALLSYCAAVFGQDSSLDIQRNEVNVNVPYDTGSEDRKYTGSKGVSRMLSDSVLSIASKSATSEAAEKTRSRSLVSSPVEIRINDEVASGMSSDVHVLDEVGLHKNDKEESTMYLPNSSSESPALTASSADAAKVFKNVVSEMCMEGGWGVCAQACVVGGVLGAFGGYDALPTDWLKKFPASNKRYLNARVNFLLDLFGLP</sequence>
<dbReference type="Gene3D" id="1.10.4080.10">
    <property type="entry name" value="ADP-ribosylation/Crystallin J1"/>
    <property type="match status" value="1"/>
</dbReference>
<protein>
    <submittedName>
        <fullName evidence="4">Uncharacterized protein LOC125178318</fullName>
    </submittedName>
</protein>
<dbReference type="PRINTS" id="PR00019">
    <property type="entry name" value="LEURICHRPT"/>
</dbReference>
<dbReference type="PANTHER" id="PTHR48051">
    <property type="match status" value="1"/>
</dbReference>
<dbReference type="Gene3D" id="3.80.10.10">
    <property type="entry name" value="Ribonuclease Inhibitor"/>
    <property type="match status" value="1"/>
</dbReference>
<reference evidence="4" key="1">
    <citation type="submission" date="2025-08" db="UniProtKB">
        <authorList>
            <consortium name="RefSeq"/>
        </authorList>
    </citation>
    <scope>IDENTIFICATION</scope>
    <source>
        <tissue evidence="4">Whole organism</tissue>
    </source>
</reference>
<dbReference type="SUPFAM" id="SSF52058">
    <property type="entry name" value="L domain-like"/>
    <property type="match status" value="1"/>
</dbReference>
<dbReference type="InterPro" id="IPR036705">
    <property type="entry name" value="Ribosyl_crysJ1_sf"/>
</dbReference>
<gene>
    <name evidence="4" type="primary">LOC125178318</name>
</gene>
<proteinExistence type="predicted"/>
<dbReference type="InterPro" id="IPR050216">
    <property type="entry name" value="LRR_domain-containing"/>
</dbReference>
<accession>A0A979FLZ0</accession>
<dbReference type="GO" id="GO:0005737">
    <property type="term" value="C:cytoplasm"/>
    <property type="evidence" value="ECO:0007669"/>
    <property type="project" value="TreeGrafter"/>
</dbReference>
<dbReference type="InterPro" id="IPR003591">
    <property type="entry name" value="Leu-rich_rpt_typical-subtyp"/>
</dbReference>
<evidence type="ECO:0000313" key="3">
    <source>
        <dbReference type="Proteomes" id="UP000694843"/>
    </source>
</evidence>
<name>A0A979FLZ0_HYAAZ</name>
<evidence type="ECO:0000256" key="2">
    <source>
        <dbReference type="ARBA" id="ARBA00022737"/>
    </source>
</evidence>
<dbReference type="InterPro" id="IPR001611">
    <property type="entry name" value="Leu-rich_rpt"/>
</dbReference>
<dbReference type="Pfam" id="PF13855">
    <property type="entry name" value="LRR_8"/>
    <property type="match status" value="2"/>
</dbReference>
<organism evidence="3 4">
    <name type="scientific">Hyalella azteca</name>
    <name type="common">Amphipod</name>
    <dbReference type="NCBI Taxonomy" id="294128"/>
    <lineage>
        <taxon>Eukaryota</taxon>
        <taxon>Metazoa</taxon>
        <taxon>Ecdysozoa</taxon>
        <taxon>Arthropoda</taxon>
        <taxon>Crustacea</taxon>
        <taxon>Multicrustacea</taxon>
        <taxon>Malacostraca</taxon>
        <taxon>Eumalacostraca</taxon>
        <taxon>Peracarida</taxon>
        <taxon>Amphipoda</taxon>
        <taxon>Senticaudata</taxon>
        <taxon>Talitrida</taxon>
        <taxon>Talitroidea</taxon>
        <taxon>Hyalellidae</taxon>
        <taxon>Hyalella</taxon>
    </lineage>
</organism>
<dbReference type="RefSeq" id="XP_047737757.1">
    <property type="nucleotide sequence ID" value="XM_047881801.1"/>
</dbReference>
<keyword evidence="1" id="KW-0433">Leucine-rich repeat</keyword>
<dbReference type="PROSITE" id="PS51450">
    <property type="entry name" value="LRR"/>
    <property type="match status" value="4"/>
</dbReference>
<dbReference type="KEGG" id="hazt:125178318"/>
<evidence type="ECO:0000256" key="1">
    <source>
        <dbReference type="ARBA" id="ARBA00022614"/>
    </source>
</evidence>
<keyword evidence="2" id="KW-0677">Repeat</keyword>
<dbReference type="InterPro" id="IPR032675">
    <property type="entry name" value="LRR_dom_sf"/>
</dbReference>
<dbReference type="AlphaFoldDB" id="A0A979FLZ0"/>
<dbReference type="SMART" id="SM00364">
    <property type="entry name" value="LRR_BAC"/>
    <property type="match status" value="4"/>
</dbReference>
<evidence type="ECO:0000313" key="4">
    <source>
        <dbReference type="RefSeq" id="XP_047737757.1"/>
    </source>
</evidence>
<dbReference type="OrthoDB" id="6377109at2759"/>
<dbReference type="Proteomes" id="UP000694843">
    <property type="component" value="Unplaced"/>
</dbReference>
<dbReference type="SMART" id="SM00369">
    <property type="entry name" value="LRR_TYP"/>
    <property type="match status" value="4"/>
</dbReference>
<dbReference type="PANTHER" id="PTHR48051:SF46">
    <property type="entry name" value="LEUCINE RICH REPEAT-CONTAINING DOMAIN PROTEIN"/>
    <property type="match status" value="1"/>
</dbReference>
<keyword evidence="3" id="KW-1185">Reference proteome</keyword>